<organism evidence="12 13">
    <name type="scientific">Pelomicrobium methylotrophicum</name>
    <dbReference type="NCBI Taxonomy" id="2602750"/>
    <lineage>
        <taxon>Bacteria</taxon>
        <taxon>Pseudomonadati</taxon>
        <taxon>Pseudomonadota</taxon>
        <taxon>Hydrogenophilia</taxon>
        <taxon>Hydrogenophilia incertae sedis</taxon>
        <taxon>Pelomicrobium</taxon>
    </lineage>
</organism>
<dbReference type="InterPro" id="IPR050571">
    <property type="entry name" value="Class-IV_PLP-Dep_Aminotrnsfr"/>
</dbReference>
<evidence type="ECO:0000256" key="6">
    <source>
        <dbReference type="ARBA" id="ARBA00023239"/>
    </source>
</evidence>
<evidence type="ECO:0000256" key="7">
    <source>
        <dbReference type="ARBA" id="ARBA00035633"/>
    </source>
</evidence>
<dbReference type="InterPro" id="IPR043131">
    <property type="entry name" value="BCAT-like_N"/>
</dbReference>
<evidence type="ECO:0000313" key="13">
    <source>
        <dbReference type="Proteomes" id="UP000321201"/>
    </source>
</evidence>
<proteinExistence type="inferred from homology"/>
<dbReference type="InterPro" id="IPR018300">
    <property type="entry name" value="Aminotrans_IV_CS"/>
</dbReference>
<evidence type="ECO:0000256" key="2">
    <source>
        <dbReference type="ARBA" id="ARBA00009320"/>
    </source>
</evidence>
<comment type="caution">
    <text evidence="12">The sequence shown here is derived from an EMBL/GenBank/DDBJ whole genome shotgun (WGS) entry which is preliminary data.</text>
</comment>
<comment type="similarity">
    <text evidence="2 10">Belongs to the class-IV pyridoxal-phosphate-dependent aminotransferase family.</text>
</comment>
<dbReference type="CDD" id="cd01559">
    <property type="entry name" value="ADCL_like"/>
    <property type="match status" value="1"/>
</dbReference>
<dbReference type="NCBIfam" id="TIGR03461">
    <property type="entry name" value="pabC_Proteo"/>
    <property type="match status" value="1"/>
</dbReference>
<evidence type="ECO:0000256" key="3">
    <source>
        <dbReference type="ARBA" id="ARBA00011738"/>
    </source>
</evidence>
<dbReference type="GO" id="GO:0046656">
    <property type="term" value="P:folic acid biosynthetic process"/>
    <property type="evidence" value="ECO:0007669"/>
    <property type="project" value="UniProtKB-KW"/>
</dbReference>
<dbReference type="OrthoDB" id="9805628at2"/>
<evidence type="ECO:0000256" key="8">
    <source>
        <dbReference type="ARBA" id="ARBA00035676"/>
    </source>
</evidence>
<evidence type="ECO:0000313" key="12">
    <source>
        <dbReference type="EMBL" id="TXF13635.1"/>
    </source>
</evidence>
<dbReference type="InterPro" id="IPR017824">
    <property type="entry name" value="Aminodeoxychorismate_lyase_IV"/>
</dbReference>
<dbReference type="GO" id="GO:0008153">
    <property type="term" value="P:4-aminobenzoate biosynthetic process"/>
    <property type="evidence" value="ECO:0007669"/>
    <property type="project" value="TreeGrafter"/>
</dbReference>
<dbReference type="Pfam" id="PF01063">
    <property type="entry name" value="Aminotran_4"/>
    <property type="match status" value="1"/>
</dbReference>
<dbReference type="SUPFAM" id="SSF56752">
    <property type="entry name" value="D-aminoacid aminotransferase-like PLP-dependent enzymes"/>
    <property type="match status" value="1"/>
</dbReference>
<evidence type="ECO:0000256" key="9">
    <source>
        <dbReference type="ARBA" id="ARBA00049529"/>
    </source>
</evidence>
<dbReference type="Gene3D" id="3.20.10.10">
    <property type="entry name" value="D-amino Acid Aminotransferase, subunit A, domain 2"/>
    <property type="match status" value="1"/>
</dbReference>
<comment type="subunit">
    <text evidence="3">Homodimer.</text>
</comment>
<comment type="catalytic activity">
    <reaction evidence="9">
        <text>4-amino-4-deoxychorismate = 4-aminobenzoate + pyruvate + H(+)</text>
        <dbReference type="Rhea" id="RHEA:16201"/>
        <dbReference type="ChEBI" id="CHEBI:15361"/>
        <dbReference type="ChEBI" id="CHEBI:15378"/>
        <dbReference type="ChEBI" id="CHEBI:17836"/>
        <dbReference type="ChEBI" id="CHEBI:58406"/>
        <dbReference type="EC" id="4.1.3.38"/>
    </reaction>
</comment>
<comment type="pathway">
    <text evidence="7">Cofactor biosynthesis; tetrahydrofolate biosynthesis; 4-aminobenzoate from chorismate: step 2/2.</text>
</comment>
<dbReference type="GO" id="GO:0005829">
    <property type="term" value="C:cytosol"/>
    <property type="evidence" value="ECO:0007669"/>
    <property type="project" value="TreeGrafter"/>
</dbReference>
<dbReference type="PANTHER" id="PTHR42743:SF2">
    <property type="entry name" value="AMINODEOXYCHORISMATE LYASE"/>
    <property type="match status" value="1"/>
</dbReference>
<dbReference type="NCBIfam" id="NF004761">
    <property type="entry name" value="PRK06092.1"/>
    <property type="match status" value="1"/>
</dbReference>
<sequence>MQGLSLVNGLEAAGIDPFDRGVAYGDGVFRTFRLQAGVPLEWPLHYRRLARDCAALGIECPAESVLRQELQRAADRCPDGVGKIVLTRGPGVRGYAPHQAGPPTRIVSAVPAPAYPASYAVDGVRIRVCELRLSWQPRLAGIKHLNRLENVLARGEWQDTAVAEGLLLDFADRVIEGTMSNLFLVVRGRLVTPDLSRCGVDGVQRERVIAFARSAGIELEVRDVTLPEVMAADECFLVNSVIRLWPVAKLEDRSWRPGPLTRRIQAEVFAGA</sequence>
<evidence type="ECO:0000256" key="10">
    <source>
        <dbReference type="RuleBase" id="RU004106"/>
    </source>
</evidence>
<dbReference type="Proteomes" id="UP000321201">
    <property type="component" value="Unassembled WGS sequence"/>
</dbReference>
<dbReference type="PANTHER" id="PTHR42743">
    <property type="entry name" value="AMINO-ACID AMINOTRANSFERASE"/>
    <property type="match status" value="1"/>
</dbReference>
<protein>
    <recommendedName>
        <fullName evidence="8">aminodeoxychorismate lyase</fullName>
        <ecNumber evidence="8">4.1.3.38</ecNumber>
    </recommendedName>
</protein>
<dbReference type="GO" id="GO:0030170">
    <property type="term" value="F:pyridoxal phosphate binding"/>
    <property type="evidence" value="ECO:0007669"/>
    <property type="project" value="InterPro"/>
</dbReference>
<dbReference type="RefSeq" id="WP_147798221.1">
    <property type="nucleotide sequence ID" value="NZ_VPFL01000001.1"/>
</dbReference>
<gene>
    <name evidence="12" type="primary">pabC</name>
    <name evidence="12" type="ORF">FR698_00520</name>
</gene>
<reference evidence="12 13" key="1">
    <citation type="submission" date="2019-08" db="EMBL/GenBank/DDBJ databases">
        <title>Pelomicrobium methylotrophicum gen. nov., sp. nov. a moderately thermophilic, facultatively anaerobic, lithoautotrophic and methylotrophic bacterium isolated from a terrestrial mud volcano.</title>
        <authorList>
            <person name="Slobodkina G.B."/>
            <person name="Merkel A.Y."/>
            <person name="Slobodkin A.I."/>
        </authorList>
    </citation>
    <scope>NUCLEOTIDE SEQUENCE [LARGE SCALE GENOMIC DNA]</scope>
    <source>
        <strain evidence="12 13">SM250</strain>
    </source>
</reference>
<dbReference type="GO" id="GO:0008696">
    <property type="term" value="F:4-amino-4-deoxychorismate lyase activity"/>
    <property type="evidence" value="ECO:0007669"/>
    <property type="project" value="UniProtKB-EC"/>
</dbReference>
<dbReference type="InParanoid" id="A0A5C7EP40"/>
<dbReference type="FunFam" id="3.20.10.10:FF:000002">
    <property type="entry name" value="D-alanine aminotransferase"/>
    <property type="match status" value="1"/>
</dbReference>
<evidence type="ECO:0000256" key="1">
    <source>
        <dbReference type="ARBA" id="ARBA00001933"/>
    </source>
</evidence>
<dbReference type="InterPro" id="IPR036038">
    <property type="entry name" value="Aminotransferase-like"/>
</dbReference>
<dbReference type="EC" id="4.1.3.38" evidence="8"/>
<evidence type="ECO:0000256" key="11">
    <source>
        <dbReference type="RuleBase" id="RU004516"/>
    </source>
</evidence>
<dbReference type="FunCoup" id="A0A5C7EP40">
    <property type="interactions" value="331"/>
</dbReference>
<dbReference type="Gene3D" id="3.30.470.10">
    <property type="match status" value="1"/>
</dbReference>
<dbReference type="AlphaFoldDB" id="A0A5C7EP40"/>
<keyword evidence="5" id="KW-0289">Folate biosynthesis</keyword>
<evidence type="ECO:0000256" key="5">
    <source>
        <dbReference type="ARBA" id="ARBA00022909"/>
    </source>
</evidence>
<dbReference type="PROSITE" id="PS00770">
    <property type="entry name" value="AA_TRANSFER_CLASS_4"/>
    <property type="match status" value="1"/>
</dbReference>
<name>A0A5C7EP40_9PROT</name>
<dbReference type="InterPro" id="IPR001544">
    <property type="entry name" value="Aminotrans_IV"/>
</dbReference>
<comment type="cofactor">
    <cofactor evidence="1 11">
        <name>pyridoxal 5'-phosphate</name>
        <dbReference type="ChEBI" id="CHEBI:597326"/>
    </cofactor>
</comment>
<dbReference type="EMBL" id="VPFL01000001">
    <property type="protein sequence ID" value="TXF13635.1"/>
    <property type="molecule type" value="Genomic_DNA"/>
</dbReference>
<accession>A0A5C7EP40</accession>
<keyword evidence="4 11" id="KW-0663">Pyridoxal phosphate</keyword>
<keyword evidence="6 12" id="KW-0456">Lyase</keyword>
<dbReference type="InterPro" id="IPR043132">
    <property type="entry name" value="BCAT-like_C"/>
</dbReference>
<evidence type="ECO:0000256" key="4">
    <source>
        <dbReference type="ARBA" id="ARBA00022898"/>
    </source>
</evidence>
<keyword evidence="13" id="KW-1185">Reference proteome</keyword>